<feature type="transmembrane region" description="Helical" evidence="1">
    <location>
        <begin position="349"/>
        <end position="370"/>
    </location>
</feature>
<feature type="transmembrane region" description="Helical" evidence="1">
    <location>
        <begin position="382"/>
        <end position="400"/>
    </location>
</feature>
<feature type="transmembrane region" description="Helical" evidence="1">
    <location>
        <begin position="36"/>
        <end position="53"/>
    </location>
</feature>
<gene>
    <name evidence="2" type="ORF">LuPra_03096</name>
</gene>
<dbReference type="AlphaFoldDB" id="A0A143PPX1"/>
<feature type="transmembrane region" description="Helical" evidence="1">
    <location>
        <begin position="221"/>
        <end position="239"/>
    </location>
</feature>
<evidence type="ECO:0000313" key="3">
    <source>
        <dbReference type="Proteomes" id="UP000076079"/>
    </source>
</evidence>
<evidence type="ECO:0008006" key="4">
    <source>
        <dbReference type="Google" id="ProtNLM"/>
    </source>
</evidence>
<protein>
    <recommendedName>
        <fullName evidence="4">Glycosyltransferase RgtA/B/C/D-like domain-containing protein</fullName>
    </recommendedName>
</protein>
<feature type="transmembrane region" description="Helical" evidence="1">
    <location>
        <begin position="420"/>
        <end position="441"/>
    </location>
</feature>
<proteinExistence type="predicted"/>
<feature type="transmembrane region" description="Helical" evidence="1">
    <location>
        <begin position="316"/>
        <end position="337"/>
    </location>
</feature>
<keyword evidence="1" id="KW-1133">Transmembrane helix</keyword>
<dbReference type="Proteomes" id="UP000076079">
    <property type="component" value="Chromosome"/>
</dbReference>
<sequence length="545" mass="59071">MREAGARPRALPAFATASLVLTPARASSSLAVWVAVLVTATLIVLRSLVFVHYEQADFDADQAIVGLMATHLAEGRAWPLFFYGQLYMMGVQAWMAALVFPLIGPTVFALKLPLVIVNVATGGLLVWLLVRETALRPWQATTAAAWFALLPPVTASRMVQAQGGTIEPLLYTLLLWLARRRAVIFGLLFAFGFLHREFTLFAVIAIVLLEVWTGELFSRRRASHWLVVVLVFLGSRQAVTLLRHIASMFGPDVPPPRLEDGITNVDLVARSVCLSAGPMLGNLWWLIAHNVPTFFGVQSQPPGALILSHQATGAPWAAWPAIVAMACALLVVASRAWRSLPPLRAPADSRVLLPAMLCVAGFLSLVGVATGCNIRNLFTIRYHLLLAFAPVGLTALAFALNDQRSHDPGPSASGARAQAGTRVVLPLMTAAVLVWATAMLGEHVRLLREYRTSPPANAFRALADDLVAHGDKYGWASYWVSYHVDFLSQERVQLSPTSAIRIADYTRQALRAGSTAVVVGSAPCSSGESGRQVAVWWVCRGTSKR</sequence>
<keyword evidence="3" id="KW-1185">Reference proteome</keyword>
<feature type="transmembrane region" description="Helical" evidence="1">
    <location>
        <begin position="109"/>
        <end position="130"/>
    </location>
</feature>
<evidence type="ECO:0000313" key="2">
    <source>
        <dbReference type="EMBL" id="AMY09869.1"/>
    </source>
</evidence>
<dbReference type="EMBL" id="CP015136">
    <property type="protein sequence ID" value="AMY09869.1"/>
    <property type="molecule type" value="Genomic_DNA"/>
</dbReference>
<accession>A0A143PPX1</accession>
<reference evidence="2 3" key="1">
    <citation type="journal article" date="2016" name="Genome Announc.">
        <title>First Complete Genome Sequence of a Subdivision 6 Acidobacterium Strain.</title>
        <authorList>
            <person name="Huang S."/>
            <person name="Vieira S."/>
            <person name="Bunk B."/>
            <person name="Riedel T."/>
            <person name="Sproer C."/>
            <person name="Overmann J."/>
        </authorList>
    </citation>
    <scope>NUCLEOTIDE SEQUENCE [LARGE SCALE GENOMIC DNA]</scope>
    <source>
        <strain evidence="3">DSM 100886 HEG_-6_39</strain>
    </source>
</reference>
<reference evidence="3" key="2">
    <citation type="submission" date="2016-04" db="EMBL/GenBank/DDBJ databases">
        <title>First Complete Genome Sequence of a Subdivision 6 Acidobacterium.</title>
        <authorList>
            <person name="Huang S."/>
            <person name="Vieira S."/>
            <person name="Bunk B."/>
            <person name="Riedel T."/>
            <person name="Sproeer C."/>
            <person name="Overmann J."/>
        </authorList>
    </citation>
    <scope>NUCLEOTIDE SEQUENCE [LARGE SCALE GENOMIC DNA]</scope>
    <source>
        <strain evidence="3">DSM 100886 HEG_-6_39</strain>
    </source>
</reference>
<keyword evidence="1" id="KW-0812">Transmembrane</keyword>
<dbReference type="KEGG" id="abac:LuPra_03096"/>
<feature type="transmembrane region" description="Helical" evidence="1">
    <location>
        <begin position="182"/>
        <end position="209"/>
    </location>
</feature>
<keyword evidence="1" id="KW-0472">Membrane</keyword>
<name>A0A143PPX1_LUTPR</name>
<feature type="transmembrane region" description="Helical" evidence="1">
    <location>
        <begin position="80"/>
        <end position="103"/>
    </location>
</feature>
<evidence type="ECO:0000256" key="1">
    <source>
        <dbReference type="SAM" id="Phobius"/>
    </source>
</evidence>
<organism evidence="2 3">
    <name type="scientific">Luteitalea pratensis</name>
    <dbReference type="NCBI Taxonomy" id="1855912"/>
    <lineage>
        <taxon>Bacteria</taxon>
        <taxon>Pseudomonadati</taxon>
        <taxon>Acidobacteriota</taxon>
        <taxon>Vicinamibacteria</taxon>
        <taxon>Vicinamibacterales</taxon>
        <taxon>Vicinamibacteraceae</taxon>
        <taxon>Luteitalea</taxon>
    </lineage>
</organism>